<dbReference type="Proteomes" id="UP000273083">
    <property type="component" value="Unassembled WGS sequence"/>
</dbReference>
<feature type="domain" description="Treble clef zinc finger" evidence="1">
    <location>
        <begin position="513"/>
        <end position="566"/>
    </location>
</feature>
<dbReference type="PANTHER" id="PTHR37317:SF1">
    <property type="entry name" value="ZINC-RIBBON DOMAIN-CONTAINING PROTEIN-RELATED"/>
    <property type="match status" value="1"/>
</dbReference>
<evidence type="ECO:0000313" key="2">
    <source>
        <dbReference type="EMBL" id="ROR28511.1"/>
    </source>
</evidence>
<dbReference type="EMBL" id="RJVG01000004">
    <property type="protein sequence ID" value="ROR28511.1"/>
    <property type="molecule type" value="Genomic_DNA"/>
</dbReference>
<protein>
    <submittedName>
        <fullName evidence="2">Putative zinc ribbon protein</fullName>
    </submittedName>
</protein>
<reference evidence="2 3" key="1">
    <citation type="submission" date="2018-11" db="EMBL/GenBank/DDBJ databases">
        <title>Genomic Encyclopedia of Type Strains, Phase IV (KMG-IV): sequencing the most valuable type-strain genomes for metagenomic binning, comparative biology and taxonomic classification.</title>
        <authorList>
            <person name="Goeker M."/>
        </authorList>
    </citation>
    <scope>NUCLEOTIDE SEQUENCE [LARGE SCALE GENOMIC DNA]</scope>
    <source>
        <strain evidence="2 3">DSM 26537</strain>
    </source>
</reference>
<proteinExistence type="predicted"/>
<dbReference type="Gene3D" id="3.40.960.10">
    <property type="entry name" value="VSR Endonuclease"/>
    <property type="match status" value="1"/>
</dbReference>
<gene>
    <name evidence="2" type="ORF">EDD66_10493</name>
</gene>
<feature type="domain" description="Treble clef zinc finger" evidence="1">
    <location>
        <begin position="87"/>
        <end position="141"/>
    </location>
</feature>
<feature type="domain" description="Treble clef zinc finger" evidence="1">
    <location>
        <begin position="590"/>
        <end position="643"/>
    </location>
</feature>
<evidence type="ECO:0000259" key="1">
    <source>
        <dbReference type="Pfam" id="PF14311"/>
    </source>
</evidence>
<feature type="domain" description="Treble clef zinc finger" evidence="1">
    <location>
        <begin position="164"/>
        <end position="218"/>
    </location>
</feature>
<dbReference type="Pfam" id="PF14311">
    <property type="entry name" value="DUF4379"/>
    <property type="match status" value="7"/>
</dbReference>
<feature type="domain" description="Treble clef zinc finger" evidence="1">
    <location>
        <begin position="443"/>
        <end position="497"/>
    </location>
</feature>
<name>A0A3N1XQS2_9FIRM</name>
<keyword evidence="3" id="KW-1185">Reference proteome</keyword>
<dbReference type="OrthoDB" id="583824at2"/>
<dbReference type="RefSeq" id="WP_123609017.1">
    <property type="nucleotide sequence ID" value="NZ_RJVG01000004.1"/>
</dbReference>
<accession>A0A3N1XQS2</accession>
<feature type="domain" description="Treble clef zinc finger" evidence="1">
    <location>
        <begin position="17"/>
        <end position="71"/>
    </location>
</feature>
<dbReference type="PANTHER" id="PTHR37317">
    <property type="entry name" value="BLR8090 PROTEIN"/>
    <property type="match status" value="1"/>
</dbReference>
<feature type="domain" description="Treble clef zinc finger" evidence="1">
    <location>
        <begin position="234"/>
        <end position="286"/>
    </location>
</feature>
<sequence length="651" mass="74867">MRKSLLDWCHENHYEYLLEEWDSLKNGELDEKISYGSERKVHWNCNKGHSWIASVNSRTSTLSGCPYCSGRFPVKGETDLATTHKNLVQEWLKEKNGTATPFNVKASSHAKVWWKCKKCGHEWKALISSRTRGCGCPECGKKAISKSRSIPNVDNLLINKYPQLTKEWHFIKNGELTPETVSSGSHRKVWWQCDKGHEWETSIANRTKGRGCPYCSNKIIQAGFNDLETINPILAKEWHPTKNEMLFPTDVAPSSNKKVWWKCFKGHEWQATINNRAKRGCPECSRELRVSFPEKVVYYYVSMAFHDCIENYRPAFLGGKELDIFIPSLNIGIEYDGEAFHSSIENDMEKDKICNQHRIQLIRIREPNCPKLQGSSICFFLRSRKERDLEKIIVEVILKINEQTSAIMDDLPKININKDRKKIYKLLNYMEKKNSLAITHPYLMDEWNIQKNGDLTPAKVTSGSDKKVWWVCKNGHEWQASISHRVAGRGCPICNNRIVVKGINDIVTLNPNLMKEWCYKKNTGLNPTTIGKGSNIKAWWKCQVCGTEWKSYISARMKGSGCPLCLKNQLSKKLSIPTKGNSLAEFYPQIAAQWNYNKNNGLQPSEVSRRSGKKVWWICEKGHEWEATVTSRQKAGCPYCSNKKMKLISKI</sequence>
<organism evidence="2 3">
    <name type="scientific">Mobilisporobacter senegalensis</name>
    <dbReference type="NCBI Taxonomy" id="1329262"/>
    <lineage>
        <taxon>Bacteria</taxon>
        <taxon>Bacillati</taxon>
        <taxon>Bacillota</taxon>
        <taxon>Clostridia</taxon>
        <taxon>Lachnospirales</taxon>
        <taxon>Lachnospiraceae</taxon>
        <taxon>Mobilisporobacter</taxon>
    </lineage>
</organism>
<dbReference type="AlphaFoldDB" id="A0A3N1XQS2"/>
<evidence type="ECO:0000313" key="3">
    <source>
        <dbReference type="Proteomes" id="UP000273083"/>
    </source>
</evidence>
<dbReference type="InterPro" id="IPR025487">
    <property type="entry name" value="DUF4379"/>
</dbReference>
<comment type="caution">
    <text evidence="2">The sequence shown here is derived from an EMBL/GenBank/DDBJ whole genome shotgun (WGS) entry which is preliminary data.</text>
</comment>